<reference evidence="11" key="1">
    <citation type="submission" date="2015-06" db="EMBL/GenBank/DDBJ databases">
        <authorList>
            <person name="Hoefler B.C."/>
            <person name="Straight P.D."/>
        </authorList>
    </citation>
    <scope>NUCLEOTIDE SEQUENCE [LARGE SCALE GENOMIC DNA]</scope>
    <source>
        <strain evidence="11">73/13</strain>
    </source>
</reference>
<dbReference type="Pfam" id="PF06750">
    <property type="entry name" value="A24_N_bact"/>
    <property type="match status" value="1"/>
</dbReference>
<keyword evidence="6 7" id="KW-0472">Membrane</keyword>
<feature type="domain" description="Prepilin type IV endopeptidase peptidase" evidence="8">
    <location>
        <begin position="104"/>
        <end position="221"/>
    </location>
</feature>
<organism evidence="11 12">
    <name type="scientific">Campylobacter vulpis</name>
    <dbReference type="NCBI Taxonomy" id="1655500"/>
    <lineage>
        <taxon>Bacteria</taxon>
        <taxon>Pseudomonadati</taxon>
        <taxon>Campylobacterota</taxon>
        <taxon>Epsilonproteobacteria</taxon>
        <taxon>Campylobacterales</taxon>
        <taxon>Campylobacteraceae</taxon>
        <taxon>Campylobacter</taxon>
    </lineage>
</organism>
<evidence type="ECO:0000313" key="11">
    <source>
        <dbReference type="EMBL" id="PHY90607.1"/>
    </source>
</evidence>
<dbReference type="Proteomes" id="UP000237472">
    <property type="component" value="Unassembled WGS sequence"/>
</dbReference>
<evidence type="ECO:0000256" key="2">
    <source>
        <dbReference type="ARBA" id="ARBA00005801"/>
    </source>
</evidence>
<dbReference type="InterPro" id="IPR010627">
    <property type="entry name" value="Prepilin_pept_A24_N"/>
</dbReference>
<dbReference type="EMBL" id="LDWY01000057">
    <property type="protein sequence ID" value="PHY90607.1"/>
    <property type="molecule type" value="Genomic_DNA"/>
</dbReference>
<gene>
    <name evidence="11" type="ORF">AA994_04460</name>
    <name evidence="10" type="ORF">CVU5213_03190</name>
</gene>
<proteinExistence type="inferred from homology"/>
<keyword evidence="3" id="KW-1003">Cell membrane</keyword>
<keyword evidence="13" id="KW-1185">Reference proteome</keyword>
<comment type="subcellular location">
    <subcellularLocation>
        <location evidence="1">Cell membrane</location>
        <topology evidence="1">Multi-pass membrane protein</topology>
    </subcellularLocation>
</comment>
<feature type="domain" description="Prepilin peptidase A24 N-terminal" evidence="9">
    <location>
        <begin position="10"/>
        <end position="89"/>
    </location>
</feature>
<evidence type="ECO:0000313" key="10">
    <source>
        <dbReference type="EMBL" id="MBS4240741.1"/>
    </source>
</evidence>
<dbReference type="RefSeq" id="WP_099461535.1">
    <property type="nucleotide sequence ID" value="NZ_CP041617.1"/>
</dbReference>
<dbReference type="GO" id="GO:0005886">
    <property type="term" value="C:plasma membrane"/>
    <property type="evidence" value="ECO:0007669"/>
    <property type="project" value="UniProtKB-SubCell"/>
</dbReference>
<evidence type="ECO:0000256" key="7">
    <source>
        <dbReference type="SAM" id="Phobius"/>
    </source>
</evidence>
<name>A0A2G4R256_9BACT</name>
<dbReference type="EMBL" id="VJYU01000006">
    <property type="protein sequence ID" value="MBS4240741.1"/>
    <property type="molecule type" value="Genomic_DNA"/>
</dbReference>
<dbReference type="Proteomes" id="UP000811399">
    <property type="component" value="Unassembled WGS sequence"/>
</dbReference>
<accession>A0A2G4R256</accession>
<evidence type="ECO:0000256" key="1">
    <source>
        <dbReference type="ARBA" id="ARBA00004651"/>
    </source>
</evidence>
<sequence length="253" mass="28771">MENNALLWGILGAVLGSFCASFASRICEKKPLFAMRSFCFSCEKKLGFLELVPIFSYLFLKGRCKNCNGKIPLMCFLSEIFGIFLIYLASFCAKSFKEFLALTLFLFVCFSLSLIDLRLKAVPNFLLWIGFFTACLVKILESHLNAFDMSIFHFFINAFMFAGFIFLLKSFISFIKNFKNKEVEENLGDADIILLAAFAGLFGFMGAFYVLFIAAFLSLPFFYFAFKKGEKELAFLPFISLAMCVYLVVGRVF</sequence>
<evidence type="ECO:0000256" key="4">
    <source>
        <dbReference type="ARBA" id="ARBA00022692"/>
    </source>
</evidence>
<dbReference type="OrthoDB" id="9789291at2"/>
<evidence type="ECO:0000313" key="13">
    <source>
        <dbReference type="Proteomes" id="UP000811399"/>
    </source>
</evidence>
<keyword evidence="4 7" id="KW-0812">Transmembrane</keyword>
<protein>
    <submittedName>
        <fullName evidence="10 11">Prepilin peptidase</fullName>
    </submittedName>
</protein>
<dbReference type="GO" id="GO:0006465">
    <property type="term" value="P:signal peptide processing"/>
    <property type="evidence" value="ECO:0007669"/>
    <property type="project" value="TreeGrafter"/>
</dbReference>
<reference evidence="10 13" key="4">
    <citation type="journal article" date="2021" name="Syst. Appl. Microbiol.">
        <title>nCampylobacter vulpis sp. nov. isolated from wild red foxes.</title>
        <authorList>
            <person name="Parisi A."/>
            <person name="Chiara M."/>
            <person name="Caffara M."/>
            <person name="Mion D."/>
            <person name="Miller W.G."/>
            <person name="Caruso M."/>
            <person name="Manzari C."/>
            <person name="Florio D."/>
            <person name="Capozzi L."/>
            <person name="D'Erchia A.M."/>
            <person name="Manzulli V."/>
            <person name="Zanoni R.G."/>
        </authorList>
    </citation>
    <scope>NUCLEOTIDE SEQUENCE [LARGE SCALE GENOMIC DNA]</scope>
    <source>
        <strain evidence="10 13">52/13</strain>
    </source>
</reference>
<reference evidence="12" key="2">
    <citation type="submission" date="2015-06" db="EMBL/GenBank/DDBJ databases">
        <authorList>
            <person name="Parisi A."/>
            <person name="Chiara M."/>
            <person name="Florio D."/>
            <person name="Miccolupo A."/>
            <person name="Manzari C."/>
            <person name="Mion D."/>
            <person name="Caruso M."/>
            <person name="D'erchia A.M."/>
            <person name="Zanoni R."/>
        </authorList>
    </citation>
    <scope>NUCLEOTIDE SEQUENCE [LARGE SCALE GENOMIC DNA]</scope>
    <source>
        <strain evidence="12">73/13</strain>
    </source>
</reference>
<dbReference type="PANTHER" id="PTHR30487:SF0">
    <property type="entry name" value="PREPILIN LEADER PEPTIDASE_N-METHYLTRANSFERASE-RELATED"/>
    <property type="match status" value="1"/>
</dbReference>
<dbReference type="InterPro" id="IPR000045">
    <property type="entry name" value="Prepilin_IV_endopep_pep"/>
</dbReference>
<comment type="caution">
    <text evidence="11">The sequence shown here is derived from an EMBL/GenBank/DDBJ whole genome shotgun (WGS) entry which is preliminary data.</text>
</comment>
<feature type="transmembrane region" description="Helical" evidence="7">
    <location>
        <begin position="71"/>
        <end position="92"/>
    </location>
</feature>
<feature type="transmembrane region" description="Helical" evidence="7">
    <location>
        <begin position="6"/>
        <end position="26"/>
    </location>
</feature>
<dbReference type="GeneID" id="77266606"/>
<feature type="transmembrane region" description="Helical" evidence="7">
    <location>
        <begin position="99"/>
        <end position="115"/>
    </location>
</feature>
<evidence type="ECO:0000256" key="6">
    <source>
        <dbReference type="ARBA" id="ARBA00023136"/>
    </source>
</evidence>
<feature type="transmembrane region" description="Helical" evidence="7">
    <location>
        <begin position="152"/>
        <end position="172"/>
    </location>
</feature>
<dbReference type="Gene3D" id="1.20.120.1220">
    <property type="match status" value="1"/>
</dbReference>
<dbReference type="InterPro" id="IPR050882">
    <property type="entry name" value="Prepilin_peptidase/N-MTase"/>
</dbReference>
<feature type="transmembrane region" description="Helical" evidence="7">
    <location>
        <begin position="233"/>
        <end position="252"/>
    </location>
</feature>
<feature type="transmembrane region" description="Helical" evidence="7">
    <location>
        <begin position="121"/>
        <end position="140"/>
    </location>
</feature>
<evidence type="ECO:0000259" key="9">
    <source>
        <dbReference type="Pfam" id="PF06750"/>
    </source>
</evidence>
<dbReference type="Pfam" id="PF01478">
    <property type="entry name" value="Peptidase_A24"/>
    <property type="match status" value="1"/>
</dbReference>
<evidence type="ECO:0000256" key="5">
    <source>
        <dbReference type="ARBA" id="ARBA00022989"/>
    </source>
</evidence>
<evidence type="ECO:0000256" key="3">
    <source>
        <dbReference type="ARBA" id="ARBA00022475"/>
    </source>
</evidence>
<evidence type="ECO:0000259" key="8">
    <source>
        <dbReference type="Pfam" id="PF01478"/>
    </source>
</evidence>
<keyword evidence="5 7" id="KW-1133">Transmembrane helix</keyword>
<reference evidence="10" key="3">
    <citation type="submission" date="2019-07" db="EMBL/GenBank/DDBJ databases">
        <authorList>
            <person name="Miller W.G."/>
        </authorList>
    </citation>
    <scope>NUCLEOTIDE SEQUENCE</scope>
    <source>
        <strain evidence="10">52/13</strain>
    </source>
</reference>
<evidence type="ECO:0000313" key="12">
    <source>
        <dbReference type="Proteomes" id="UP000237472"/>
    </source>
</evidence>
<dbReference type="PANTHER" id="PTHR30487">
    <property type="entry name" value="TYPE 4 PREPILIN-LIKE PROTEINS LEADER PEPTIDE-PROCESSING ENZYME"/>
    <property type="match status" value="1"/>
</dbReference>
<feature type="transmembrane region" description="Helical" evidence="7">
    <location>
        <begin position="192"/>
        <end position="221"/>
    </location>
</feature>
<dbReference type="GO" id="GO:0004190">
    <property type="term" value="F:aspartic-type endopeptidase activity"/>
    <property type="evidence" value="ECO:0007669"/>
    <property type="project" value="InterPro"/>
</dbReference>
<dbReference type="AlphaFoldDB" id="A0A2G4R256"/>
<comment type="similarity">
    <text evidence="2">Belongs to the peptidase A24 family.</text>
</comment>